<dbReference type="EMBL" id="JAATIP010000132">
    <property type="protein sequence ID" value="KAF4368855.1"/>
    <property type="molecule type" value="Genomic_DNA"/>
</dbReference>
<dbReference type="Proteomes" id="UP000525078">
    <property type="component" value="Unassembled WGS sequence"/>
</dbReference>
<protein>
    <submittedName>
        <fullName evidence="2">Uncharacterized protein</fullName>
    </submittedName>
</protein>
<evidence type="ECO:0000256" key="1">
    <source>
        <dbReference type="SAM" id="MobiDB-lite"/>
    </source>
</evidence>
<dbReference type="AlphaFoldDB" id="A0A7J6FDX1"/>
<name>A0A7J6FDX1_CANSA</name>
<organism evidence="2 3">
    <name type="scientific">Cannabis sativa</name>
    <name type="common">Hemp</name>
    <name type="synonym">Marijuana</name>
    <dbReference type="NCBI Taxonomy" id="3483"/>
    <lineage>
        <taxon>Eukaryota</taxon>
        <taxon>Viridiplantae</taxon>
        <taxon>Streptophyta</taxon>
        <taxon>Embryophyta</taxon>
        <taxon>Tracheophyta</taxon>
        <taxon>Spermatophyta</taxon>
        <taxon>Magnoliopsida</taxon>
        <taxon>eudicotyledons</taxon>
        <taxon>Gunneridae</taxon>
        <taxon>Pentapetalae</taxon>
        <taxon>rosids</taxon>
        <taxon>fabids</taxon>
        <taxon>Rosales</taxon>
        <taxon>Cannabaceae</taxon>
        <taxon>Cannabis</taxon>
    </lineage>
</organism>
<feature type="compositionally biased region" description="Basic and acidic residues" evidence="1">
    <location>
        <begin position="47"/>
        <end position="71"/>
    </location>
</feature>
<evidence type="ECO:0000313" key="3">
    <source>
        <dbReference type="Proteomes" id="UP000525078"/>
    </source>
</evidence>
<comment type="caution">
    <text evidence="2">The sequence shown here is derived from an EMBL/GenBank/DDBJ whole genome shotgun (WGS) entry which is preliminary data.</text>
</comment>
<accession>A0A7J6FDX1</accession>
<evidence type="ECO:0000313" key="2">
    <source>
        <dbReference type="EMBL" id="KAF4368855.1"/>
    </source>
</evidence>
<reference evidence="2 3" key="1">
    <citation type="journal article" date="2020" name="bioRxiv">
        <title>Sequence and annotation of 42 cannabis genomes reveals extensive copy number variation in cannabinoid synthesis and pathogen resistance genes.</title>
        <authorList>
            <person name="Mckernan K.J."/>
            <person name="Helbert Y."/>
            <person name="Kane L.T."/>
            <person name="Ebling H."/>
            <person name="Zhang L."/>
            <person name="Liu B."/>
            <person name="Eaton Z."/>
            <person name="Mclaughlin S."/>
            <person name="Kingan S."/>
            <person name="Baybayan P."/>
            <person name="Concepcion G."/>
            <person name="Jordan M."/>
            <person name="Riva A."/>
            <person name="Barbazuk W."/>
            <person name="Harkins T."/>
        </authorList>
    </citation>
    <scope>NUCLEOTIDE SEQUENCE [LARGE SCALE GENOMIC DNA]</scope>
    <source>
        <strain evidence="3">cv. Jamaican Lion 4</strain>
        <tissue evidence="2">Leaf</tissue>
    </source>
</reference>
<gene>
    <name evidence="2" type="ORF">F8388_021467</name>
</gene>
<proteinExistence type="predicted"/>
<sequence length="87" mass="10386">MQGRILLCDWWSRVRRHHQLRLMVSKPPNRSAVHGARLPVLHHLNKEEVEKEISKGKEEKQNRRKEVEKAVDSQLNQSKFTYYTPLD</sequence>
<feature type="region of interest" description="Disordered" evidence="1">
    <location>
        <begin position="47"/>
        <end position="72"/>
    </location>
</feature>